<comment type="subcellular location">
    <subcellularLocation>
        <location evidence="1">Cell membrane</location>
        <topology evidence="1">Multi-pass membrane protein</topology>
    </subcellularLocation>
</comment>
<feature type="transmembrane region" description="Helical" evidence="7">
    <location>
        <begin position="818"/>
        <end position="841"/>
    </location>
</feature>
<feature type="domain" description="MacB-like periplasmic core" evidence="9">
    <location>
        <begin position="494"/>
        <end position="700"/>
    </location>
</feature>
<evidence type="ECO:0000256" key="1">
    <source>
        <dbReference type="ARBA" id="ARBA00004651"/>
    </source>
</evidence>
<comment type="caution">
    <text evidence="10">The sequence shown here is derived from an EMBL/GenBank/DDBJ whole genome shotgun (WGS) entry which is preliminary data.</text>
</comment>
<keyword evidence="4 7" id="KW-1133">Transmembrane helix</keyword>
<accession>A0A0P6XJ87</accession>
<dbReference type="Pfam" id="PF02687">
    <property type="entry name" value="FtsX"/>
    <property type="match status" value="2"/>
</dbReference>
<feature type="transmembrane region" description="Helical" evidence="7">
    <location>
        <begin position="319"/>
        <end position="345"/>
    </location>
</feature>
<evidence type="ECO:0000256" key="6">
    <source>
        <dbReference type="ARBA" id="ARBA00038076"/>
    </source>
</evidence>
<evidence type="ECO:0000259" key="8">
    <source>
        <dbReference type="Pfam" id="PF02687"/>
    </source>
</evidence>
<dbReference type="AlphaFoldDB" id="A0A0P6XJ87"/>
<dbReference type="EMBL" id="LGCM01000065">
    <property type="protein sequence ID" value="KPL75709.1"/>
    <property type="molecule type" value="Genomic_DNA"/>
</dbReference>
<evidence type="ECO:0000256" key="4">
    <source>
        <dbReference type="ARBA" id="ARBA00022989"/>
    </source>
</evidence>
<feature type="domain" description="MacB-like periplasmic core" evidence="9">
    <location>
        <begin position="20"/>
        <end position="230"/>
    </location>
</feature>
<gene>
    <name evidence="10" type="ORF">ADN01_17945</name>
</gene>
<dbReference type="InterPro" id="IPR003838">
    <property type="entry name" value="ABC3_permease_C"/>
</dbReference>
<keyword evidence="3 7" id="KW-0812">Transmembrane</keyword>
<dbReference type="GO" id="GO:0005886">
    <property type="term" value="C:plasma membrane"/>
    <property type="evidence" value="ECO:0007669"/>
    <property type="project" value="UniProtKB-SubCell"/>
</dbReference>
<feature type="transmembrane region" description="Helical" evidence="7">
    <location>
        <begin position="494"/>
        <end position="514"/>
    </location>
</feature>
<evidence type="ECO:0008006" key="12">
    <source>
        <dbReference type="Google" id="ProtNLM"/>
    </source>
</evidence>
<keyword evidence="11" id="KW-1185">Reference proteome</keyword>
<evidence type="ECO:0000256" key="7">
    <source>
        <dbReference type="SAM" id="Phobius"/>
    </source>
</evidence>
<keyword evidence="5 7" id="KW-0472">Membrane</keyword>
<feature type="transmembrane region" description="Helical" evidence="7">
    <location>
        <begin position="269"/>
        <end position="295"/>
    </location>
</feature>
<dbReference type="InterPro" id="IPR025857">
    <property type="entry name" value="MacB_PCD"/>
</dbReference>
<feature type="transmembrane region" description="Helical" evidence="7">
    <location>
        <begin position="439"/>
        <end position="461"/>
    </location>
</feature>
<dbReference type="RefSeq" id="WP_062417154.1">
    <property type="nucleotide sequence ID" value="NZ_DF967974.1"/>
</dbReference>
<dbReference type="STRING" id="229921.ADN01_17945"/>
<dbReference type="InterPro" id="IPR050250">
    <property type="entry name" value="Macrolide_Exporter_MacB"/>
</dbReference>
<dbReference type="Proteomes" id="UP000050501">
    <property type="component" value="Unassembled WGS sequence"/>
</dbReference>
<protein>
    <recommendedName>
        <fullName evidence="12">ABC transporter permease</fullName>
    </recommendedName>
</protein>
<evidence type="ECO:0000256" key="3">
    <source>
        <dbReference type="ARBA" id="ARBA00022692"/>
    </source>
</evidence>
<dbReference type="PANTHER" id="PTHR30572">
    <property type="entry name" value="MEMBRANE COMPONENT OF TRANSPORTER-RELATED"/>
    <property type="match status" value="1"/>
</dbReference>
<evidence type="ECO:0000313" key="10">
    <source>
        <dbReference type="EMBL" id="KPL75709.1"/>
    </source>
</evidence>
<proteinExistence type="inferred from homology"/>
<dbReference type="Pfam" id="PF12704">
    <property type="entry name" value="MacB_PCD"/>
    <property type="match status" value="2"/>
</dbReference>
<feature type="transmembrane region" description="Helical" evidence="7">
    <location>
        <begin position="20"/>
        <end position="39"/>
    </location>
</feature>
<feature type="domain" description="ABC3 transporter permease C-terminal" evidence="8">
    <location>
        <begin position="272"/>
        <end position="393"/>
    </location>
</feature>
<evidence type="ECO:0000313" key="11">
    <source>
        <dbReference type="Proteomes" id="UP000050501"/>
    </source>
</evidence>
<evidence type="ECO:0000256" key="5">
    <source>
        <dbReference type="ARBA" id="ARBA00023136"/>
    </source>
</evidence>
<evidence type="ECO:0000256" key="2">
    <source>
        <dbReference type="ARBA" id="ARBA00022475"/>
    </source>
</evidence>
<feature type="transmembrane region" description="Helical" evidence="7">
    <location>
        <begin position="414"/>
        <end position="433"/>
    </location>
</feature>
<reference evidence="10 11" key="1">
    <citation type="submission" date="2015-07" db="EMBL/GenBank/DDBJ databases">
        <title>Genome sequence of Levilinea saccharolytica DSM 16555.</title>
        <authorList>
            <person name="Hemp J."/>
            <person name="Ward L.M."/>
            <person name="Pace L.A."/>
            <person name="Fischer W.W."/>
        </authorList>
    </citation>
    <scope>NUCLEOTIDE SEQUENCE [LARGE SCALE GENOMIC DNA]</scope>
    <source>
        <strain evidence="10 11">KIBI-1</strain>
    </source>
</reference>
<name>A0A0P6XJ87_9CHLR</name>
<dbReference type="PANTHER" id="PTHR30572:SF4">
    <property type="entry name" value="ABC TRANSPORTER PERMEASE YTRF"/>
    <property type="match status" value="1"/>
</dbReference>
<evidence type="ECO:0000259" key="9">
    <source>
        <dbReference type="Pfam" id="PF12704"/>
    </source>
</evidence>
<sequence length="859" mass="92222">MLLTRYLSLRSLRARPLRVLLSMFGITIGVAGILAIGIANQAAMDSITRLFEDTSGRVDLMVTAASSDSGFSDSLARSLVNVPGVQMALPILKAQTALASSSAQTELGLSFFGTNSGGLILYGVDPLGEPQARDYTITNGRFLSEDRQAFEVVLVENYADDQDIRVGDRVGILTPYGVEKVQVVGLMAREGPGQTNNGVFGVLPLEAAQQLFNRPGQVDQFDLILDPKASSPIESIQEVLQKRLGADYSVTYPAGQGRRMTQMLSNYQIGLNFLSGIALFVGAFLIYNAFAMTVVERTREFGMLRAIGMTRRQITQQMLVEALVLGAAGSILGVLLGVLGARGLAAMMSTLLGSPVQSQLTIPPAALAVSLSMGMGVTLLAAALPSIQAGRVTPIAAIRIRGVPRQGWFQRHGWKLGVVLLAVSTALLIWNPFADDPLFRAGSMVVFAMFTGITLIIPAMVDAWERWTRPLMAAIYGASGALGSRNIQRARSRTTLTVGALLVGVAMILVVRGLTGSFAADLRVWVESYLGGDVYIHSSVPLRADLARQISAVDGVAAAASIRYQPTEVRLSDGSFEAITYMAVDPAAYSRVTRFVFSDNRTDSSAALSTLAAGDALFISSVLAEKYQWQVGDAVALRTQGGVRTFTVAAVVVDFFNQGLVVTGNWNDLRRYFHSNEASTILVSVRDPQSVAAVQTRIDDLYGKRYRLSMDSNASIRARVFNLMDQAFSMFDVLALLSVLVASLGVVNTLTMNVIERTREIGMLRATGMTRRQVILMVMAEAGLMGMIGGLLGLVFGVLLSRIFLTGMTAMSGYRLDFVMPASGILSALVVALVISQLAAFPPARQAARTNVLEAIQYE</sequence>
<feature type="domain" description="ABC3 transporter permease C-terminal" evidence="8">
    <location>
        <begin position="734"/>
        <end position="851"/>
    </location>
</feature>
<organism evidence="10 11">
    <name type="scientific">Levilinea saccharolytica</name>
    <dbReference type="NCBI Taxonomy" id="229921"/>
    <lineage>
        <taxon>Bacteria</taxon>
        <taxon>Bacillati</taxon>
        <taxon>Chloroflexota</taxon>
        <taxon>Anaerolineae</taxon>
        <taxon>Anaerolineales</taxon>
        <taxon>Anaerolineaceae</taxon>
        <taxon>Levilinea</taxon>
    </lineage>
</organism>
<keyword evidence="2" id="KW-1003">Cell membrane</keyword>
<feature type="transmembrane region" description="Helical" evidence="7">
    <location>
        <begin position="365"/>
        <end position="384"/>
    </location>
</feature>
<comment type="similarity">
    <text evidence="6">Belongs to the ABC-4 integral membrane protein family.</text>
</comment>
<feature type="transmembrane region" description="Helical" evidence="7">
    <location>
        <begin position="733"/>
        <end position="755"/>
    </location>
</feature>
<feature type="transmembrane region" description="Helical" evidence="7">
    <location>
        <begin position="775"/>
        <end position="798"/>
    </location>
</feature>
<dbReference type="GO" id="GO:0022857">
    <property type="term" value="F:transmembrane transporter activity"/>
    <property type="evidence" value="ECO:0007669"/>
    <property type="project" value="TreeGrafter"/>
</dbReference>